<dbReference type="PANTHER" id="PTHR43820:SF2">
    <property type="entry name" value="ABC TRANSPORTER ATP-BINDING PROTEIN"/>
    <property type="match status" value="1"/>
</dbReference>
<evidence type="ECO:0000259" key="6">
    <source>
        <dbReference type="PROSITE" id="PS50893"/>
    </source>
</evidence>
<evidence type="ECO:0000256" key="2">
    <source>
        <dbReference type="ARBA" id="ARBA00022448"/>
    </source>
</evidence>
<accession>A0A7Y9JN69</accession>
<gene>
    <name evidence="7" type="ORF">BKA02_001318</name>
</gene>
<dbReference type="PROSITE" id="PS50893">
    <property type="entry name" value="ABC_TRANSPORTER_2"/>
    <property type="match status" value="1"/>
</dbReference>
<dbReference type="GO" id="GO:0016887">
    <property type="term" value="F:ATP hydrolysis activity"/>
    <property type="evidence" value="ECO:0007669"/>
    <property type="project" value="InterPro"/>
</dbReference>
<dbReference type="Proteomes" id="UP000552045">
    <property type="component" value="Unassembled WGS sequence"/>
</dbReference>
<dbReference type="SUPFAM" id="SSF52540">
    <property type="entry name" value="P-loop containing nucleoside triphosphate hydrolases"/>
    <property type="match status" value="1"/>
</dbReference>
<keyword evidence="5" id="KW-0029">Amino-acid transport</keyword>
<keyword evidence="4 7" id="KW-0067">ATP-binding</keyword>
<dbReference type="Gene3D" id="3.40.50.300">
    <property type="entry name" value="P-loop containing nucleotide triphosphate hydrolases"/>
    <property type="match status" value="1"/>
</dbReference>
<dbReference type="GO" id="GO:0015658">
    <property type="term" value="F:branched-chain amino acid transmembrane transporter activity"/>
    <property type="evidence" value="ECO:0007669"/>
    <property type="project" value="TreeGrafter"/>
</dbReference>
<keyword evidence="2" id="KW-0813">Transport</keyword>
<evidence type="ECO:0000313" key="7">
    <source>
        <dbReference type="EMBL" id="NYD54263.1"/>
    </source>
</evidence>
<evidence type="ECO:0000313" key="8">
    <source>
        <dbReference type="Proteomes" id="UP000552045"/>
    </source>
</evidence>
<comment type="similarity">
    <text evidence="1">Belongs to the ABC transporter superfamily.</text>
</comment>
<reference evidence="7 8" key="1">
    <citation type="submission" date="2020-07" db="EMBL/GenBank/DDBJ databases">
        <title>Sequencing the genomes of 1000 actinobacteria strains.</title>
        <authorList>
            <person name="Klenk H.-P."/>
        </authorList>
    </citation>
    <scope>NUCLEOTIDE SEQUENCE [LARGE SCALE GENOMIC DNA]</scope>
    <source>
        <strain evidence="7 8">DSM 22185</strain>
    </source>
</reference>
<dbReference type="GO" id="GO:0005524">
    <property type="term" value="F:ATP binding"/>
    <property type="evidence" value="ECO:0007669"/>
    <property type="project" value="UniProtKB-KW"/>
</dbReference>
<dbReference type="SMART" id="SM00382">
    <property type="entry name" value="AAA"/>
    <property type="match status" value="1"/>
</dbReference>
<feature type="domain" description="ABC transporter" evidence="6">
    <location>
        <begin position="6"/>
        <end position="238"/>
    </location>
</feature>
<name>A0A7Y9JN69_9MICO</name>
<evidence type="ECO:0000256" key="5">
    <source>
        <dbReference type="ARBA" id="ARBA00022970"/>
    </source>
</evidence>
<protein>
    <submittedName>
        <fullName evidence="7">Branched-chain amino acid transport system ATP-binding protein</fullName>
    </submittedName>
</protein>
<comment type="caution">
    <text evidence="7">The sequence shown here is derived from an EMBL/GenBank/DDBJ whole genome shotgun (WGS) entry which is preliminary data.</text>
</comment>
<keyword evidence="8" id="KW-1185">Reference proteome</keyword>
<dbReference type="InterPro" id="IPR003439">
    <property type="entry name" value="ABC_transporter-like_ATP-bd"/>
</dbReference>
<dbReference type="InterPro" id="IPR027417">
    <property type="entry name" value="P-loop_NTPase"/>
</dbReference>
<evidence type="ECO:0000256" key="1">
    <source>
        <dbReference type="ARBA" id="ARBA00005417"/>
    </source>
</evidence>
<dbReference type="InterPro" id="IPR003593">
    <property type="entry name" value="AAA+_ATPase"/>
</dbReference>
<dbReference type="Pfam" id="PF00005">
    <property type="entry name" value="ABC_tran"/>
    <property type="match status" value="1"/>
</dbReference>
<dbReference type="InterPro" id="IPR052156">
    <property type="entry name" value="BCAA_Transport_ATP-bd_LivF"/>
</dbReference>
<dbReference type="CDD" id="cd03224">
    <property type="entry name" value="ABC_TM1139_LivF_branched"/>
    <property type="match status" value="1"/>
</dbReference>
<dbReference type="EMBL" id="JACCBH010000001">
    <property type="protein sequence ID" value="NYD54263.1"/>
    <property type="molecule type" value="Genomic_DNA"/>
</dbReference>
<organism evidence="7 8">
    <name type="scientific">Microbacterium pseudoresistens</name>
    <dbReference type="NCBI Taxonomy" id="640634"/>
    <lineage>
        <taxon>Bacteria</taxon>
        <taxon>Bacillati</taxon>
        <taxon>Actinomycetota</taxon>
        <taxon>Actinomycetes</taxon>
        <taxon>Micrococcales</taxon>
        <taxon>Microbacteriaceae</taxon>
        <taxon>Microbacterium</taxon>
    </lineage>
</organism>
<evidence type="ECO:0000256" key="4">
    <source>
        <dbReference type="ARBA" id="ARBA00022840"/>
    </source>
</evidence>
<keyword evidence="3" id="KW-0547">Nucleotide-binding</keyword>
<dbReference type="AlphaFoldDB" id="A0A7Y9JN69"/>
<dbReference type="PANTHER" id="PTHR43820">
    <property type="entry name" value="HIGH-AFFINITY BRANCHED-CHAIN AMINO ACID TRANSPORT ATP-BINDING PROTEIN LIVF"/>
    <property type="match status" value="1"/>
</dbReference>
<dbReference type="GO" id="GO:0015807">
    <property type="term" value="P:L-amino acid transport"/>
    <property type="evidence" value="ECO:0007669"/>
    <property type="project" value="TreeGrafter"/>
</dbReference>
<dbReference type="InterPro" id="IPR017871">
    <property type="entry name" value="ABC_transporter-like_CS"/>
</dbReference>
<sequence>MNDSVLTLQRVDASYGPAQALFGIDLDLAQGETIALLGRNGAGKTTTLRAVMNLMVRRTGRIDVFGSPAKGPADAIARRGVGWVPDDRRIFPTLTVRENLRLAQRAGRSKDRAPVSFDEVLEILPIMKRLIDRRGSALSGGEQQAVAIARAIMARPRLLLLDEPTEGLAPVIVDELEQAVADLPGRFGMSILLAEQNLRFVQRTARRVIVLETGRLVYSGTVEEFAANDDVRERYLAIGAA</sequence>
<evidence type="ECO:0000256" key="3">
    <source>
        <dbReference type="ARBA" id="ARBA00022741"/>
    </source>
</evidence>
<proteinExistence type="inferred from homology"/>
<dbReference type="RefSeq" id="WP_218844484.1">
    <property type="nucleotide sequence ID" value="NZ_BAABLC010000001.1"/>
</dbReference>
<dbReference type="PROSITE" id="PS00211">
    <property type="entry name" value="ABC_TRANSPORTER_1"/>
    <property type="match status" value="1"/>
</dbReference>